<accession>A0A0G0AVY7</accession>
<organism evidence="2 3">
    <name type="scientific">Candidatus Roizmanbacteria bacterium GW2011_GWC2_34_23</name>
    <dbReference type="NCBI Taxonomy" id="1618484"/>
    <lineage>
        <taxon>Bacteria</taxon>
        <taxon>Candidatus Roizmaniibacteriota</taxon>
    </lineage>
</organism>
<protein>
    <submittedName>
        <fullName evidence="2">Uncharacterized protein</fullName>
    </submittedName>
</protein>
<gene>
    <name evidence="2" type="ORF">UR56_C0014G0006</name>
</gene>
<evidence type="ECO:0000313" key="2">
    <source>
        <dbReference type="EMBL" id="KKP61373.1"/>
    </source>
</evidence>
<feature type="coiled-coil region" evidence="1">
    <location>
        <begin position="79"/>
        <end position="113"/>
    </location>
</feature>
<dbReference type="EMBL" id="LBPR01000014">
    <property type="protein sequence ID" value="KKP61373.1"/>
    <property type="molecule type" value="Genomic_DNA"/>
</dbReference>
<evidence type="ECO:0000313" key="3">
    <source>
        <dbReference type="Proteomes" id="UP000034004"/>
    </source>
</evidence>
<proteinExistence type="predicted"/>
<sequence length="117" mass="14002">MITDADVKKLEKTFATKKDLDGFATKKDLKDTELRLNTRIDRMTKYVDFELEPVNDFKKEFKDFKNKVFDKLDWLIGKYNKFEAEHTVLTEQNNRTNNKINNHEERILSLEQRVITT</sequence>
<dbReference type="Proteomes" id="UP000034004">
    <property type="component" value="Unassembled WGS sequence"/>
</dbReference>
<name>A0A0G0AVY7_9BACT</name>
<dbReference type="AlphaFoldDB" id="A0A0G0AVY7"/>
<comment type="caution">
    <text evidence="2">The sequence shown here is derived from an EMBL/GenBank/DDBJ whole genome shotgun (WGS) entry which is preliminary data.</text>
</comment>
<evidence type="ECO:0000256" key="1">
    <source>
        <dbReference type="SAM" id="Coils"/>
    </source>
</evidence>
<reference evidence="2 3" key="1">
    <citation type="journal article" date="2015" name="Nature">
        <title>rRNA introns, odd ribosomes, and small enigmatic genomes across a large radiation of phyla.</title>
        <authorList>
            <person name="Brown C.T."/>
            <person name="Hug L.A."/>
            <person name="Thomas B.C."/>
            <person name="Sharon I."/>
            <person name="Castelle C.J."/>
            <person name="Singh A."/>
            <person name="Wilkins M.J."/>
            <person name="Williams K.H."/>
            <person name="Banfield J.F."/>
        </authorList>
    </citation>
    <scope>NUCLEOTIDE SEQUENCE [LARGE SCALE GENOMIC DNA]</scope>
</reference>
<keyword evidence="1" id="KW-0175">Coiled coil</keyword>